<dbReference type="EMBL" id="BPLR01014906">
    <property type="protein sequence ID" value="GIY72164.1"/>
    <property type="molecule type" value="Genomic_DNA"/>
</dbReference>
<dbReference type="AlphaFoldDB" id="A0AAV4VQX3"/>
<protein>
    <submittedName>
        <fullName evidence="5">Homeotic protein empty spiracles</fullName>
    </submittedName>
</protein>
<feature type="compositionally biased region" description="Basic and acidic residues" evidence="3">
    <location>
        <begin position="45"/>
        <end position="56"/>
    </location>
</feature>
<evidence type="ECO:0000256" key="2">
    <source>
        <dbReference type="PROSITE-ProRule" id="PRU00108"/>
    </source>
</evidence>
<gene>
    <name evidence="5" type="primary">ems_1</name>
    <name evidence="5" type="ORF">CEXT_56491</name>
</gene>
<proteinExistence type="predicted"/>
<keyword evidence="2" id="KW-0238">DNA-binding</keyword>
<dbReference type="InterPro" id="IPR050848">
    <property type="entry name" value="Homeobox_TF"/>
</dbReference>
<dbReference type="InterPro" id="IPR001356">
    <property type="entry name" value="HD"/>
</dbReference>
<dbReference type="GO" id="GO:0005634">
    <property type="term" value="C:nucleus"/>
    <property type="evidence" value="ECO:0007669"/>
    <property type="project" value="UniProtKB-SubCell"/>
</dbReference>
<feature type="compositionally biased region" description="Low complexity" evidence="3">
    <location>
        <begin position="72"/>
        <end position="82"/>
    </location>
</feature>
<dbReference type="GO" id="GO:0003677">
    <property type="term" value="F:DNA binding"/>
    <property type="evidence" value="ECO:0007669"/>
    <property type="project" value="UniProtKB-UniRule"/>
</dbReference>
<dbReference type="PROSITE" id="PS50071">
    <property type="entry name" value="HOMEOBOX_2"/>
    <property type="match status" value="1"/>
</dbReference>
<organism evidence="5 6">
    <name type="scientific">Caerostris extrusa</name>
    <name type="common">Bark spider</name>
    <name type="synonym">Caerostris bankana</name>
    <dbReference type="NCBI Taxonomy" id="172846"/>
    <lineage>
        <taxon>Eukaryota</taxon>
        <taxon>Metazoa</taxon>
        <taxon>Ecdysozoa</taxon>
        <taxon>Arthropoda</taxon>
        <taxon>Chelicerata</taxon>
        <taxon>Arachnida</taxon>
        <taxon>Araneae</taxon>
        <taxon>Araneomorphae</taxon>
        <taxon>Entelegynae</taxon>
        <taxon>Araneoidea</taxon>
        <taxon>Araneidae</taxon>
        <taxon>Caerostris</taxon>
    </lineage>
</organism>
<evidence type="ECO:0000256" key="1">
    <source>
        <dbReference type="ARBA" id="ARBA00004123"/>
    </source>
</evidence>
<keyword evidence="2" id="KW-0539">Nucleus</keyword>
<name>A0AAV4VQX3_CAEEX</name>
<keyword evidence="6" id="KW-1185">Reference proteome</keyword>
<dbReference type="PANTHER" id="PTHR24333:SF5">
    <property type="entry name" value="VENT HOMEOBOX"/>
    <property type="match status" value="1"/>
</dbReference>
<feature type="region of interest" description="Disordered" evidence="3">
    <location>
        <begin position="40"/>
        <end position="115"/>
    </location>
</feature>
<evidence type="ECO:0000313" key="6">
    <source>
        <dbReference type="Proteomes" id="UP001054945"/>
    </source>
</evidence>
<keyword evidence="2" id="KW-0371">Homeobox</keyword>
<dbReference type="CDD" id="cd00086">
    <property type="entry name" value="homeodomain"/>
    <property type="match status" value="1"/>
</dbReference>
<dbReference type="InterPro" id="IPR009057">
    <property type="entry name" value="Homeodomain-like_sf"/>
</dbReference>
<dbReference type="Proteomes" id="UP001054945">
    <property type="component" value="Unassembled WGS sequence"/>
</dbReference>
<accession>A0AAV4VQX3</accession>
<sequence>MKFAGRKKGSTGAQLVLQPYGLLRRRNVISVKVWFQNRRTKQKRQVMENRERDEKSNILPVSQSMESQHRQSSMSESNLSPSERSENISLCDDDASYVSDGSYNMDDGNEEEIIP</sequence>
<dbReference type="SUPFAM" id="SSF46689">
    <property type="entry name" value="Homeodomain-like"/>
    <property type="match status" value="1"/>
</dbReference>
<evidence type="ECO:0000259" key="4">
    <source>
        <dbReference type="PROSITE" id="PS50071"/>
    </source>
</evidence>
<dbReference type="PANTHER" id="PTHR24333">
    <property type="entry name" value="HOMEO BOX HB9 LIKE A-RELATED"/>
    <property type="match status" value="1"/>
</dbReference>
<feature type="DNA-binding region" description="Homeobox" evidence="2">
    <location>
        <begin position="33"/>
        <end position="46"/>
    </location>
</feature>
<feature type="domain" description="Homeobox" evidence="4">
    <location>
        <begin position="31"/>
        <end position="45"/>
    </location>
</feature>
<evidence type="ECO:0000313" key="5">
    <source>
        <dbReference type="EMBL" id="GIY72164.1"/>
    </source>
</evidence>
<comment type="caution">
    <text evidence="5">The sequence shown here is derived from an EMBL/GenBank/DDBJ whole genome shotgun (WGS) entry which is preliminary data.</text>
</comment>
<dbReference type="Gene3D" id="1.10.10.60">
    <property type="entry name" value="Homeodomain-like"/>
    <property type="match status" value="1"/>
</dbReference>
<reference evidence="5 6" key="1">
    <citation type="submission" date="2021-06" db="EMBL/GenBank/DDBJ databases">
        <title>Caerostris extrusa draft genome.</title>
        <authorList>
            <person name="Kono N."/>
            <person name="Arakawa K."/>
        </authorList>
    </citation>
    <scope>NUCLEOTIDE SEQUENCE [LARGE SCALE GENOMIC DNA]</scope>
</reference>
<comment type="subcellular location">
    <subcellularLocation>
        <location evidence="1 2">Nucleus</location>
    </subcellularLocation>
</comment>
<evidence type="ECO:0000256" key="3">
    <source>
        <dbReference type="SAM" id="MobiDB-lite"/>
    </source>
</evidence>